<evidence type="ECO:0000256" key="4">
    <source>
        <dbReference type="ARBA" id="ARBA00023136"/>
    </source>
</evidence>
<evidence type="ECO:0000256" key="1">
    <source>
        <dbReference type="ARBA" id="ARBA00004442"/>
    </source>
</evidence>
<dbReference type="SUPFAM" id="SSF48452">
    <property type="entry name" value="TPR-like"/>
    <property type="match status" value="1"/>
</dbReference>
<feature type="signal peptide" evidence="6">
    <location>
        <begin position="1"/>
        <end position="19"/>
    </location>
</feature>
<name>A0A9D2DED4_9BACT</name>
<keyword evidence="4" id="KW-0472">Membrane</keyword>
<dbReference type="InterPro" id="IPR011990">
    <property type="entry name" value="TPR-like_helical_dom_sf"/>
</dbReference>
<dbReference type="InterPro" id="IPR012944">
    <property type="entry name" value="SusD_RagB_dom"/>
</dbReference>
<comment type="similarity">
    <text evidence="2">Belongs to the SusD family.</text>
</comment>
<evidence type="ECO:0000256" key="5">
    <source>
        <dbReference type="ARBA" id="ARBA00023237"/>
    </source>
</evidence>
<evidence type="ECO:0000256" key="2">
    <source>
        <dbReference type="ARBA" id="ARBA00006275"/>
    </source>
</evidence>
<dbReference type="AlphaFoldDB" id="A0A9D2DED4"/>
<evidence type="ECO:0000256" key="3">
    <source>
        <dbReference type="ARBA" id="ARBA00022729"/>
    </source>
</evidence>
<gene>
    <name evidence="9" type="ORF">H9816_06280</name>
</gene>
<evidence type="ECO:0000313" key="10">
    <source>
        <dbReference type="Proteomes" id="UP000824014"/>
    </source>
</evidence>
<dbReference type="Gene3D" id="1.25.40.390">
    <property type="match status" value="1"/>
</dbReference>
<keyword evidence="5" id="KW-0998">Cell outer membrane</keyword>
<sequence length="525" mass="59118">MKNIIKGALLLLLAGGVAACNLNKYPSNAIPADEGFTTFKDAKEFRNSIYYMGRSSMTDIISANMQCEGINATLDYGNSYGEQYAWTFTDTDSTVDNIWTNDNGNISQINYFLEQCETLIANDANLSESDPDKMSAQDLKDLNLYIGEAHFFRALLRRHLVMYYCKDYEPTTADTDWGIILNDTYNIAQRLPRATMAKTYEAINTDLDLARTAIEGYYGGGDPAEKYYLGSTAVKCLTAYVQLDMHQYPEAAATAASIADASKYALITDATSFASMWKNNEGSELIFQFFASLDEGSVQYGSPFLYDPFGDPDHSTSLKPQYVPAQYMIDQYSNNGNDAWVDIRPSAYFTTRTCRIGTASVNLKLLNKYPGNPNYNATAGLNSLANNVPLYRSADFVLLAAEAYYRDGDEVNANKYLQKLREARIHANSSSAPEYTYTPYSGEELFSEIKMERLKEMFMESNRMADLKRWGDPMSRLGWTPQDESVCVTIGMYLNINANDYRFVWPIPQSEYTNNSAIKDQLNWK</sequence>
<comment type="subcellular location">
    <subcellularLocation>
        <location evidence="1">Cell outer membrane</location>
    </subcellularLocation>
</comment>
<dbReference type="Pfam" id="PF07980">
    <property type="entry name" value="SusD_RagB"/>
    <property type="match status" value="1"/>
</dbReference>
<reference evidence="9" key="2">
    <citation type="submission" date="2021-04" db="EMBL/GenBank/DDBJ databases">
        <authorList>
            <person name="Gilroy R."/>
        </authorList>
    </citation>
    <scope>NUCLEOTIDE SEQUENCE</scope>
    <source>
        <strain evidence="9">ChiHjej11B10-19426</strain>
    </source>
</reference>
<reference evidence="9" key="1">
    <citation type="journal article" date="2021" name="PeerJ">
        <title>Extensive microbial diversity within the chicken gut microbiome revealed by metagenomics and culture.</title>
        <authorList>
            <person name="Gilroy R."/>
            <person name="Ravi A."/>
            <person name="Getino M."/>
            <person name="Pursley I."/>
            <person name="Horton D.L."/>
            <person name="Alikhan N.F."/>
            <person name="Baker D."/>
            <person name="Gharbi K."/>
            <person name="Hall N."/>
            <person name="Watson M."/>
            <person name="Adriaenssens E.M."/>
            <person name="Foster-Nyarko E."/>
            <person name="Jarju S."/>
            <person name="Secka A."/>
            <person name="Antonio M."/>
            <person name="Oren A."/>
            <person name="Chaudhuri R.R."/>
            <person name="La Ragione R."/>
            <person name="Hildebrand F."/>
            <person name="Pallen M.J."/>
        </authorList>
    </citation>
    <scope>NUCLEOTIDE SEQUENCE</scope>
    <source>
        <strain evidence="9">ChiHjej11B10-19426</strain>
    </source>
</reference>
<protein>
    <submittedName>
        <fullName evidence="9">RagB/SusD family nutrient uptake outer membrane protein</fullName>
    </submittedName>
</protein>
<dbReference type="PROSITE" id="PS51257">
    <property type="entry name" value="PROKAR_LIPOPROTEIN"/>
    <property type="match status" value="1"/>
</dbReference>
<feature type="domain" description="SusD-like N-terminal" evidence="8">
    <location>
        <begin position="77"/>
        <end position="214"/>
    </location>
</feature>
<organism evidence="9 10">
    <name type="scientific">Candidatus Tidjanibacter faecipullorum</name>
    <dbReference type="NCBI Taxonomy" id="2838766"/>
    <lineage>
        <taxon>Bacteria</taxon>
        <taxon>Pseudomonadati</taxon>
        <taxon>Bacteroidota</taxon>
        <taxon>Bacteroidia</taxon>
        <taxon>Bacteroidales</taxon>
        <taxon>Rikenellaceae</taxon>
        <taxon>Tidjanibacter</taxon>
    </lineage>
</organism>
<feature type="domain" description="RagB/SusD" evidence="7">
    <location>
        <begin position="356"/>
        <end position="524"/>
    </location>
</feature>
<dbReference type="Proteomes" id="UP000824014">
    <property type="component" value="Unassembled WGS sequence"/>
</dbReference>
<comment type="caution">
    <text evidence="9">The sequence shown here is derived from an EMBL/GenBank/DDBJ whole genome shotgun (WGS) entry which is preliminary data.</text>
</comment>
<evidence type="ECO:0000259" key="7">
    <source>
        <dbReference type="Pfam" id="PF07980"/>
    </source>
</evidence>
<evidence type="ECO:0000259" key="8">
    <source>
        <dbReference type="Pfam" id="PF14322"/>
    </source>
</evidence>
<evidence type="ECO:0000256" key="6">
    <source>
        <dbReference type="SAM" id="SignalP"/>
    </source>
</evidence>
<accession>A0A9D2DED4</accession>
<dbReference type="GO" id="GO:0009279">
    <property type="term" value="C:cell outer membrane"/>
    <property type="evidence" value="ECO:0007669"/>
    <property type="project" value="UniProtKB-SubCell"/>
</dbReference>
<proteinExistence type="inferred from homology"/>
<dbReference type="Pfam" id="PF14322">
    <property type="entry name" value="SusD-like_3"/>
    <property type="match status" value="1"/>
</dbReference>
<evidence type="ECO:0000313" key="9">
    <source>
        <dbReference type="EMBL" id="HIZ15500.1"/>
    </source>
</evidence>
<dbReference type="InterPro" id="IPR033985">
    <property type="entry name" value="SusD-like_N"/>
</dbReference>
<keyword evidence="3 6" id="KW-0732">Signal</keyword>
<feature type="chain" id="PRO_5038425900" evidence="6">
    <location>
        <begin position="20"/>
        <end position="525"/>
    </location>
</feature>
<dbReference type="EMBL" id="DXCC01000020">
    <property type="protein sequence ID" value="HIZ15500.1"/>
    <property type="molecule type" value="Genomic_DNA"/>
</dbReference>